<protein>
    <recommendedName>
        <fullName evidence="5">Elongator complex protein 1</fullName>
    </recommendedName>
</protein>
<dbReference type="PANTHER" id="PTHR12747:SF0">
    <property type="entry name" value="ELONGATOR COMPLEX PROTEIN 1"/>
    <property type="match status" value="1"/>
</dbReference>
<dbReference type="GO" id="GO:0000049">
    <property type="term" value="F:tRNA binding"/>
    <property type="evidence" value="ECO:0007669"/>
    <property type="project" value="TreeGrafter"/>
</dbReference>
<dbReference type="InterPro" id="IPR006849">
    <property type="entry name" value="Elp1"/>
</dbReference>
<name>A0AAJ0FRL4_9PEZI</name>
<keyword evidence="4" id="KW-0819">tRNA processing</keyword>
<evidence type="ECO:0000256" key="2">
    <source>
        <dbReference type="ARBA" id="ARBA00006086"/>
    </source>
</evidence>
<dbReference type="GO" id="GO:0005634">
    <property type="term" value="C:nucleus"/>
    <property type="evidence" value="ECO:0007669"/>
    <property type="project" value="UniProtKB-SubCell"/>
</dbReference>
<comment type="caution">
    <text evidence="12">The sequence shown here is derived from an EMBL/GenBank/DDBJ whole genome shotgun (WGS) entry which is preliminary data.</text>
</comment>
<dbReference type="InterPro" id="IPR056165">
    <property type="entry name" value="Beta-prop_ELP1_2nd"/>
</dbReference>
<feature type="domain" description="ELP1 alpha-solenoid" evidence="10">
    <location>
        <begin position="699"/>
        <end position="909"/>
    </location>
</feature>
<dbReference type="SUPFAM" id="SSF69322">
    <property type="entry name" value="Tricorn protease domain 2"/>
    <property type="match status" value="1"/>
</dbReference>
<evidence type="ECO:0000256" key="5">
    <source>
        <dbReference type="PIRNR" id="PIRNR017233"/>
    </source>
</evidence>
<reference evidence="12" key="1">
    <citation type="submission" date="2023-06" db="EMBL/GenBank/DDBJ databases">
        <title>Genome-scale phylogeny and comparative genomics of the fungal order Sordariales.</title>
        <authorList>
            <consortium name="Lawrence Berkeley National Laboratory"/>
            <person name="Hensen N."/>
            <person name="Bonometti L."/>
            <person name="Westerberg I."/>
            <person name="Brannstrom I.O."/>
            <person name="Guillou S."/>
            <person name="Cros-Aarteil S."/>
            <person name="Calhoun S."/>
            <person name="Haridas S."/>
            <person name="Kuo A."/>
            <person name="Mondo S."/>
            <person name="Pangilinan J."/>
            <person name="Riley R."/>
            <person name="Labutti K."/>
            <person name="Andreopoulos B."/>
            <person name="Lipzen A."/>
            <person name="Chen C."/>
            <person name="Yanf M."/>
            <person name="Daum C."/>
            <person name="Ng V."/>
            <person name="Clum A."/>
            <person name="Steindorff A."/>
            <person name="Ohm R."/>
            <person name="Martin F."/>
            <person name="Silar P."/>
            <person name="Natvig D."/>
            <person name="Lalanne C."/>
            <person name="Gautier V."/>
            <person name="Ament-Velasquez S.L."/>
            <person name="Kruys A."/>
            <person name="Hutchinson M.I."/>
            <person name="Powell A.J."/>
            <person name="Barry K."/>
            <person name="Miller A.N."/>
            <person name="Grigoriev I.V."/>
            <person name="Debuchy R."/>
            <person name="Gladieux P."/>
            <person name="Thoren M.H."/>
            <person name="Johannesson H."/>
        </authorList>
    </citation>
    <scope>NUCLEOTIDE SEQUENCE</scope>
    <source>
        <strain evidence="12">8032-3</strain>
    </source>
</reference>
<comment type="similarity">
    <text evidence="2 5">Belongs to the ELP1/IKA1 family.</text>
</comment>
<evidence type="ECO:0000259" key="11">
    <source>
        <dbReference type="Pfam" id="PF23936"/>
    </source>
</evidence>
<dbReference type="EMBL" id="MU838997">
    <property type="protein sequence ID" value="KAK1772544.1"/>
    <property type="molecule type" value="Genomic_DNA"/>
</dbReference>
<dbReference type="GeneID" id="85312647"/>
<keyword evidence="3 5" id="KW-0963">Cytoplasm</keyword>
<comment type="subcellular location">
    <subcellularLocation>
        <location evidence="5">Cytoplasm</location>
    </subcellularLocation>
    <subcellularLocation>
        <location evidence="5">Nucleus</location>
    </subcellularLocation>
</comment>
<evidence type="ECO:0000259" key="10">
    <source>
        <dbReference type="Pfam" id="PF23925"/>
    </source>
</evidence>
<evidence type="ECO:0000259" key="8">
    <source>
        <dbReference type="Pfam" id="PF23797"/>
    </source>
</evidence>
<sequence>MRNLRNIRYGAWTAPFDITGICWDAGRDEALATFGPSGEEGKIQLVRITGHRVSSSEFQCTPVALWDAPSPNPELALDRVVDVHHFSDSATTCLVLEGGDIVIVQETEDSSSSSSDAHIEIVGSTDAGVAAARWSPDEELLVIVTKADTVVLMSRSFDVITETTMTPEDLNASKHVSVGWGKKETQFQGKGAKARALRDPTIPERVDEGIPSPNDDGRTTISWRGDGAYVAVNSAGPGSRRVIRIYTPVGVLDSVGEPVDGLEGALSWRPSGNLMAGVQRLADRVDIVFFEKNGLRHGQFTLQIPRDTRGATEQIALEWNSDSDVLAVILKDRIQLWTMGNYHWYLKQEILTGSQRVNFAWHPEKSLRFAASTSGKKATSSSVLHRLIRGTDKMLMAEYAFTTAKGSLTPPHDHGAVAVVDGRTVKLTPFRTANMPPPMAMFELTADSSVIDVAFAPDNSALAILHHLGVDHYAWETKGMRSMAPALLDKLEFSKTEAALYEEVPLQITLPGKHRLRLLQYDQCLSILSCDLDESRSWARMDADSVSTIGSFAGVTGTQIFAQELSGKLLEASRGETAAFPTKFPTQLPWVEVIRHEGDNMAFGLSRNGHLYANSRQLVRNCTSFLVTPSHLVFTTSNHFLKFVHLAGAEELEVPPDDPESDERCRSIERGARLVTAMPTNMNLVLQMPRGNLETLAPRAMVVAGIRQLIDEKDYAKAFAYCRTQRVDMNILYDHRPEQFLSNVGLFLDQIEDVAHMDLFLSSLREEDVAQTMYKDTKPSRRNQPEFPFGAHGSAPTKLSPTKSSKVNSICGAVLEALRSRKNGSLQNIITANVCKSPPALEDGLLVVADLMRRDESLAERAVEHICFLVDVNRLYDHALGLYNLDLTLLVAQQSQRDPREYVPFIQNLHRMPQLRRQFAIDDHLTRREKALGHLQALNAFEEVCTYTVKYSLYQAALRLYRYDEQHLRTLTELYASHLESNSKFRDAGLAYESIGNFAKATSCYRGAGATSWGECLFAAQQQTPPLSGSALSELASALADALYEAKDYAAAAVIHADYLSSTEAAIRCLCKGYLFADALRLAALKGRPDLLEGAVDAGLADALSSSTEFLADCKAQLRAQVPRILELRRKAVEDPLGFYEGERPHGGGGGDVPDDVSVAASSRLSTSASLFTRYTGKGQGSVGTAGSAVSRATSKNRKREEKKRARGRKGTVYEEEYLVNSVRRLVERVGLAGDEVARLVFGLARRGMAERARAVEALAAEVVDGCRAAIAEVWSPVEDGGAGGAAAAGEGEGPAAYVHRFTGGDAVLQDSLAARDVRQEPPTIADFAKLSLLG</sequence>
<dbReference type="InterPro" id="IPR056167">
    <property type="entry name" value="A-sol_ELP1"/>
</dbReference>
<evidence type="ECO:0000259" key="7">
    <source>
        <dbReference type="Pfam" id="PF04762"/>
    </source>
</evidence>
<comment type="function">
    <text evidence="5">Component of the elongator complex which is required for multiple tRNA modifications, including mcm5U (5-methoxycarbonylmethyl uridine), mcm5s2U (5-methoxycarbonylmethyl-2-thiouridine), and ncm5U (5-carbamoylmethyl uridine). The elongator complex catalyzes formation of carboxymethyluridine in the wobble base at position 34 in tRNAs.</text>
</comment>
<evidence type="ECO:0000313" key="13">
    <source>
        <dbReference type="Proteomes" id="UP001244011"/>
    </source>
</evidence>
<proteinExistence type="inferred from homology"/>
<dbReference type="Pfam" id="PF04762">
    <property type="entry name" value="Beta-prop_ELP1_1st"/>
    <property type="match status" value="1"/>
</dbReference>
<evidence type="ECO:0000256" key="4">
    <source>
        <dbReference type="ARBA" id="ARBA00022694"/>
    </source>
</evidence>
<dbReference type="RefSeq" id="XP_060288757.1">
    <property type="nucleotide sequence ID" value="XM_060429460.1"/>
</dbReference>
<evidence type="ECO:0000313" key="12">
    <source>
        <dbReference type="EMBL" id="KAK1772544.1"/>
    </source>
</evidence>
<dbReference type="Proteomes" id="UP001244011">
    <property type="component" value="Unassembled WGS sequence"/>
</dbReference>
<comment type="pathway">
    <text evidence="1">tRNA modification; 5-methoxycarbonylmethyl-2-thiouridine-tRNA biosynthesis.</text>
</comment>
<keyword evidence="5" id="KW-0539">Nucleus</keyword>
<dbReference type="Pfam" id="PF23797">
    <property type="entry name" value="Beta-prop_ELP1_2nd"/>
    <property type="match status" value="1"/>
</dbReference>
<evidence type="ECO:0000256" key="3">
    <source>
        <dbReference type="ARBA" id="ARBA00022490"/>
    </source>
</evidence>
<dbReference type="Pfam" id="PF23925">
    <property type="entry name" value="A-sol_ELP1"/>
    <property type="match status" value="1"/>
</dbReference>
<keyword evidence="13" id="KW-1185">Reference proteome</keyword>
<dbReference type="Pfam" id="PF23878">
    <property type="entry name" value="TPR_ELP1"/>
    <property type="match status" value="1"/>
</dbReference>
<evidence type="ECO:0000259" key="9">
    <source>
        <dbReference type="Pfam" id="PF23878"/>
    </source>
</evidence>
<feature type="region of interest" description="Disordered" evidence="6">
    <location>
        <begin position="1179"/>
        <end position="1208"/>
    </location>
</feature>
<feature type="domain" description="ELP1 first N-terminal beta-propeller" evidence="7">
    <location>
        <begin position="1"/>
        <end position="364"/>
    </location>
</feature>
<evidence type="ECO:0000256" key="6">
    <source>
        <dbReference type="SAM" id="MobiDB-lite"/>
    </source>
</evidence>
<feature type="region of interest" description="Disordered" evidence="6">
    <location>
        <begin position="776"/>
        <end position="803"/>
    </location>
</feature>
<feature type="domain" description="ELP1 TPR" evidence="9">
    <location>
        <begin position="918"/>
        <end position="1081"/>
    </location>
</feature>
<organism evidence="12 13">
    <name type="scientific">Phialemonium atrogriseum</name>
    <dbReference type="NCBI Taxonomy" id="1093897"/>
    <lineage>
        <taxon>Eukaryota</taxon>
        <taxon>Fungi</taxon>
        <taxon>Dikarya</taxon>
        <taxon>Ascomycota</taxon>
        <taxon>Pezizomycotina</taxon>
        <taxon>Sordariomycetes</taxon>
        <taxon>Sordariomycetidae</taxon>
        <taxon>Cephalothecales</taxon>
        <taxon>Cephalothecaceae</taxon>
        <taxon>Phialemonium</taxon>
    </lineage>
</organism>
<dbReference type="InterPro" id="IPR056169">
    <property type="entry name" value="HB_ELP1"/>
</dbReference>
<dbReference type="GO" id="GO:0005829">
    <property type="term" value="C:cytosol"/>
    <property type="evidence" value="ECO:0007669"/>
    <property type="project" value="TreeGrafter"/>
</dbReference>
<dbReference type="PIRSF" id="PIRSF017233">
    <property type="entry name" value="IKAP"/>
    <property type="match status" value="1"/>
</dbReference>
<evidence type="ECO:0000256" key="1">
    <source>
        <dbReference type="ARBA" id="ARBA00005043"/>
    </source>
</evidence>
<feature type="domain" description="ELP1 three-helical bundle" evidence="11">
    <location>
        <begin position="1090"/>
        <end position="1273"/>
    </location>
</feature>
<dbReference type="InterPro" id="IPR056166">
    <property type="entry name" value="TPR_ELP1"/>
</dbReference>
<dbReference type="PANTHER" id="PTHR12747">
    <property type="entry name" value="ELONGATOR COMPLEX PROTEIN 1"/>
    <property type="match status" value="1"/>
</dbReference>
<dbReference type="GO" id="GO:0033588">
    <property type="term" value="C:elongator holoenzyme complex"/>
    <property type="evidence" value="ECO:0007669"/>
    <property type="project" value="InterPro"/>
</dbReference>
<accession>A0AAJ0FRL4</accession>
<dbReference type="GO" id="GO:0002926">
    <property type="term" value="P:tRNA wobble base 5-methoxycarbonylmethyl-2-thiouridinylation"/>
    <property type="evidence" value="ECO:0007669"/>
    <property type="project" value="TreeGrafter"/>
</dbReference>
<gene>
    <name evidence="12" type="ORF">QBC33DRAFT_553993</name>
</gene>
<dbReference type="InterPro" id="IPR056164">
    <property type="entry name" value="Beta-prop_ELP1_1st"/>
</dbReference>
<dbReference type="Pfam" id="PF23936">
    <property type="entry name" value="HB_ELP1"/>
    <property type="match status" value="1"/>
</dbReference>
<feature type="domain" description="ELP1 N-terminal second beta-propeller" evidence="8">
    <location>
        <begin position="419"/>
        <end position="675"/>
    </location>
</feature>